<name>A0A2U3ANH1_9BACL</name>
<dbReference type="RefSeq" id="WP_109305498.1">
    <property type="nucleotide sequence ID" value="NZ_BJUF01000038.1"/>
</dbReference>
<evidence type="ECO:0000313" key="2">
    <source>
        <dbReference type="EMBL" id="PWI26078.1"/>
    </source>
</evidence>
<organism evidence="2 3">
    <name type="scientific">Kurthia sibirica</name>
    <dbReference type="NCBI Taxonomy" id="202750"/>
    <lineage>
        <taxon>Bacteria</taxon>
        <taxon>Bacillati</taxon>
        <taxon>Bacillota</taxon>
        <taxon>Bacilli</taxon>
        <taxon>Bacillales</taxon>
        <taxon>Caryophanaceae</taxon>
        <taxon>Kurthia</taxon>
    </lineage>
</organism>
<protein>
    <submittedName>
        <fullName evidence="2">Uncharacterized protein</fullName>
    </submittedName>
</protein>
<keyword evidence="1" id="KW-0472">Membrane</keyword>
<keyword evidence="1" id="KW-1133">Transmembrane helix</keyword>
<evidence type="ECO:0000313" key="3">
    <source>
        <dbReference type="Proteomes" id="UP000245938"/>
    </source>
</evidence>
<reference evidence="2 3" key="1">
    <citation type="submission" date="2018-05" db="EMBL/GenBank/DDBJ databases">
        <title>Kurthia sibirica genome sequence.</title>
        <authorList>
            <person name="Maclea K.S."/>
            <person name="Goen A.E."/>
        </authorList>
    </citation>
    <scope>NUCLEOTIDE SEQUENCE [LARGE SCALE GENOMIC DNA]</scope>
    <source>
        <strain evidence="2 3">ATCC 49154</strain>
    </source>
</reference>
<feature type="transmembrane region" description="Helical" evidence="1">
    <location>
        <begin position="6"/>
        <end position="23"/>
    </location>
</feature>
<keyword evidence="1" id="KW-0812">Transmembrane</keyword>
<dbReference type="AlphaFoldDB" id="A0A2U3ANH1"/>
<keyword evidence="3" id="KW-1185">Reference proteome</keyword>
<comment type="caution">
    <text evidence="2">The sequence shown here is derived from an EMBL/GenBank/DDBJ whole genome shotgun (WGS) entry which is preliminary data.</text>
</comment>
<gene>
    <name evidence="2" type="ORF">DEX24_05985</name>
</gene>
<accession>A0A2U3ANH1</accession>
<dbReference type="EMBL" id="QFVR01000005">
    <property type="protein sequence ID" value="PWI26078.1"/>
    <property type="molecule type" value="Genomic_DNA"/>
</dbReference>
<sequence length="82" mass="9530">MDIFLLLNIASIIVYIVVFLQMIDNKRPFNKNNLHVILVFAIGSYFFSGEFFEGLRGSLVILILLIDIWIELNALKKRKSKQ</sequence>
<feature type="transmembrane region" description="Helical" evidence="1">
    <location>
        <begin position="58"/>
        <end position="75"/>
    </location>
</feature>
<evidence type="ECO:0000256" key="1">
    <source>
        <dbReference type="SAM" id="Phobius"/>
    </source>
</evidence>
<proteinExistence type="predicted"/>
<dbReference type="Proteomes" id="UP000245938">
    <property type="component" value="Unassembled WGS sequence"/>
</dbReference>
<feature type="transmembrane region" description="Helical" evidence="1">
    <location>
        <begin position="35"/>
        <end position="52"/>
    </location>
</feature>